<dbReference type="EMBL" id="CP073767">
    <property type="protein sequence ID" value="UWZ57359.1"/>
    <property type="molecule type" value="Genomic_DNA"/>
</dbReference>
<dbReference type="AlphaFoldDB" id="A0A9Q9IJL8"/>
<protein>
    <submittedName>
        <fullName evidence="1">Uncharacterized protein</fullName>
    </submittedName>
</protein>
<reference evidence="1" key="1">
    <citation type="submission" date="2021-04" db="EMBL/GenBank/DDBJ databases">
        <title>Dactylosporangium aurantiacum NRRL B-8018 full assembly.</title>
        <authorList>
            <person name="Hartkoorn R.C."/>
            <person name="Beaudoing E."/>
            <person name="Hot D."/>
        </authorList>
    </citation>
    <scope>NUCLEOTIDE SEQUENCE</scope>
    <source>
        <strain evidence="1">NRRL B-8018</strain>
    </source>
</reference>
<dbReference type="KEGG" id="daur:Daura_15055"/>
<accession>A0A9Q9IJL8</accession>
<evidence type="ECO:0000313" key="1">
    <source>
        <dbReference type="EMBL" id="UWZ57359.1"/>
    </source>
</evidence>
<proteinExistence type="predicted"/>
<name>A0A9Q9IJL8_9ACTN</name>
<organism evidence="1 2">
    <name type="scientific">Dactylosporangium aurantiacum</name>
    <dbReference type="NCBI Taxonomy" id="35754"/>
    <lineage>
        <taxon>Bacteria</taxon>
        <taxon>Bacillati</taxon>
        <taxon>Actinomycetota</taxon>
        <taxon>Actinomycetes</taxon>
        <taxon>Micromonosporales</taxon>
        <taxon>Micromonosporaceae</taxon>
        <taxon>Dactylosporangium</taxon>
    </lineage>
</organism>
<dbReference type="Proteomes" id="UP001058003">
    <property type="component" value="Chromosome"/>
</dbReference>
<sequence length="69" mass="7455">MPARDAVLGALVEVGCLMAWAVPPGQLVAPWTAAATAVVREHVAVAGLPRGVLWPVMRVMHDEIQRDWD</sequence>
<evidence type="ECO:0000313" key="2">
    <source>
        <dbReference type="Proteomes" id="UP001058003"/>
    </source>
</evidence>
<keyword evidence="2" id="KW-1185">Reference proteome</keyword>
<dbReference type="RefSeq" id="WP_033360249.1">
    <property type="nucleotide sequence ID" value="NZ_CP073767.1"/>
</dbReference>
<gene>
    <name evidence="1" type="ORF">Daura_15055</name>
</gene>